<dbReference type="Gene3D" id="3.30.420.240">
    <property type="match status" value="1"/>
</dbReference>
<proteinExistence type="predicted"/>
<evidence type="ECO:0000259" key="2">
    <source>
        <dbReference type="Pfam" id="PF17289"/>
    </source>
</evidence>
<keyword evidence="1" id="KW-1188">Viral release from host cell</keyword>
<evidence type="ECO:0000256" key="1">
    <source>
        <dbReference type="ARBA" id="ARBA00022612"/>
    </source>
</evidence>
<keyword evidence="4" id="KW-1185">Reference proteome</keyword>
<organism evidence="3 4">
    <name type="scientific">Sphingopyxis terrae subsp. ummariensis</name>
    <dbReference type="NCBI Taxonomy" id="429001"/>
    <lineage>
        <taxon>Bacteria</taxon>
        <taxon>Pseudomonadati</taxon>
        <taxon>Pseudomonadota</taxon>
        <taxon>Alphaproteobacteria</taxon>
        <taxon>Sphingomonadales</taxon>
        <taxon>Sphingomonadaceae</taxon>
        <taxon>Sphingopyxis</taxon>
    </lineage>
</organism>
<dbReference type="Pfam" id="PF17289">
    <property type="entry name" value="Terminase_6C"/>
    <property type="match status" value="1"/>
</dbReference>
<dbReference type="AlphaFoldDB" id="A0A1Y6FQA6"/>
<reference evidence="4" key="1">
    <citation type="submission" date="2017-04" db="EMBL/GenBank/DDBJ databases">
        <authorList>
            <person name="Varghese N."/>
            <person name="Submissions S."/>
        </authorList>
    </citation>
    <scope>NUCLEOTIDE SEQUENCE [LARGE SCALE GENOMIC DNA]</scope>
    <source>
        <strain evidence="4">UI2</strain>
    </source>
</reference>
<dbReference type="Gene3D" id="3.40.50.300">
    <property type="entry name" value="P-loop containing nucleotide triphosphate hydrolases"/>
    <property type="match status" value="1"/>
</dbReference>
<sequence>MTARRTKGRPPTKSWTAQRLSAWSQMIWSQLERLTEAQRRQVLRTLTVEQRREMANRWYGLENEGQREPPGDWRIWLIQAGRGFGKTRAGAEWVSEVARSSPGARFALVGATIADAQRVMIEGPSGLIAVARSHEPVRWIAGRRELRFHSGAIATLYSAEAGEELRGPEHHAAWCDELAKWRRGEAAWDNLMMGLRLGERPRVVVTTTPRTSAAMRRVKAASGLVETRGRTRDNPWLPANFVGAMLENYGGTRLGRQELDGEMLEDVEGALWSRALIERCRVETDAIGKPARVIIGVDPPASANGDACGIVVAALLRDGRLAVVEDASVETPPPALWAQAVAAAAARWGADRIVAESNMGGEMVTATLRQADVTLPVVAVHASVGKARRAEPVALAYERRQVVHAGAFAALEDQLCGLQVGGGYAGPGRSPDRADACVWALAALLDGVRKGRGPGVRRM</sequence>
<evidence type="ECO:0000313" key="3">
    <source>
        <dbReference type="EMBL" id="SMQ77164.1"/>
    </source>
</evidence>
<gene>
    <name evidence="3" type="ORF">SAMN06295984_2574</name>
</gene>
<name>A0A1Y6FQA6_9SPHN</name>
<feature type="domain" description="Terminase large subunit gp17-like C-terminal" evidence="2">
    <location>
        <begin position="295"/>
        <end position="443"/>
    </location>
</feature>
<accession>A0A1Y6FQA6</accession>
<dbReference type="EMBL" id="FXWL01000002">
    <property type="protein sequence ID" value="SMQ77164.1"/>
    <property type="molecule type" value="Genomic_DNA"/>
</dbReference>
<dbReference type="Proteomes" id="UP000194469">
    <property type="component" value="Unassembled WGS sequence"/>
</dbReference>
<dbReference type="InterPro" id="IPR035421">
    <property type="entry name" value="Terminase_6C"/>
</dbReference>
<evidence type="ECO:0000313" key="4">
    <source>
        <dbReference type="Proteomes" id="UP000194469"/>
    </source>
</evidence>
<dbReference type="Pfam" id="PF03237">
    <property type="entry name" value="Terminase_6N"/>
    <property type="match status" value="1"/>
</dbReference>
<protein>
    <submittedName>
        <fullName evidence="3">Large terminase phage packaging protein</fullName>
    </submittedName>
</protein>
<dbReference type="InterPro" id="IPR027417">
    <property type="entry name" value="P-loop_NTPase"/>
</dbReference>